<organism evidence="19">
    <name type="scientific">Salmonella enterica subsp. enterica serovar Java</name>
    <dbReference type="NCBI Taxonomy" id="224729"/>
    <lineage>
        <taxon>Bacteria</taxon>
        <taxon>Pseudomonadati</taxon>
        <taxon>Pseudomonadota</taxon>
        <taxon>Gammaproteobacteria</taxon>
        <taxon>Enterobacterales</taxon>
        <taxon>Enterobacteriaceae</taxon>
        <taxon>Salmonella</taxon>
    </lineage>
</organism>
<dbReference type="GO" id="GO:0006265">
    <property type="term" value="P:DNA topological change"/>
    <property type="evidence" value="ECO:0007669"/>
    <property type="project" value="InterPro"/>
</dbReference>
<keyword evidence="7" id="KW-0862">Zinc</keyword>
<dbReference type="CDD" id="cd00186">
    <property type="entry name" value="TOP1Ac"/>
    <property type="match status" value="1"/>
</dbReference>
<dbReference type="NCBIfam" id="NF005829">
    <property type="entry name" value="PRK07726.1"/>
    <property type="match status" value="1"/>
</dbReference>
<evidence type="ECO:0000256" key="15">
    <source>
        <dbReference type="ARBA" id="ARBA00032877"/>
    </source>
</evidence>
<comment type="similarity">
    <text evidence="2">Belongs to the type IA topoisomerase family.</text>
</comment>
<evidence type="ECO:0000256" key="6">
    <source>
        <dbReference type="ARBA" id="ARBA00022771"/>
    </source>
</evidence>
<dbReference type="EMBL" id="AAHPHN010000090">
    <property type="protein sequence ID" value="EBY8645184.1"/>
    <property type="molecule type" value="Genomic_DNA"/>
</dbReference>
<evidence type="ECO:0000259" key="18">
    <source>
        <dbReference type="PROSITE" id="PS52039"/>
    </source>
</evidence>
<dbReference type="GO" id="GO:0003917">
    <property type="term" value="F:DNA topoisomerase type I (single strand cut, ATP-independent) activity"/>
    <property type="evidence" value="ECO:0007669"/>
    <property type="project" value="UniProtKB-EC"/>
</dbReference>
<dbReference type="Gene3D" id="1.10.290.10">
    <property type="entry name" value="Topoisomerase I, domain 4"/>
    <property type="match status" value="1"/>
</dbReference>
<evidence type="ECO:0000256" key="7">
    <source>
        <dbReference type="ARBA" id="ARBA00022833"/>
    </source>
</evidence>
<feature type="domain" description="Topo IA-type catalytic" evidence="18">
    <location>
        <begin position="150"/>
        <end position="611"/>
    </location>
</feature>
<dbReference type="GO" id="GO:0043597">
    <property type="term" value="C:cytoplasmic replication fork"/>
    <property type="evidence" value="ECO:0007669"/>
    <property type="project" value="TreeGrafter"/>
</dbReference>
<dbReference type="InterPro" id="IPR034144">
    <property type="entry name" value="TOPRIM_TopoIII"/>
</dbReference>
<evidence type="ECO:0000256" key="16">
    <source>
        <dbReference type="SAM" id="MobiDB-lite"/>
    </source>
</evidence>
<evidence type="ECO:0000256" key="12">
    <source>
        <dbReference type="ARBA" id="ARBA00030003"/>
    </source>
</evidence>
<evidence type="ECO:0000256" key="9">
    <source>
        <dbReference type="ARBA" id="ARBA00023029"/>
    </source>
</evidence>
<dbReference type="GO" id="GO:0006310">
    <property type="term" value="P:DNA recombination"/>
    <property type="evidence" value="ECO:0007669"/>
    <property type="project" value="TreeGrafter"/>
</dbReference>
<evidence type="ECO:0000256" key="14">
    <source>
        <dbReference type="ARBA" id="ARBA00032235"/>
    </source>
</evidence>
<feature type="region of interest" description="Disordered" evidence="16">
    <location>
        <begin position="449"/>
        <end position="483"/>
    </location>
</feature>
<dbReference type="Proteomes" id="UP000839631">
    <property type="component" value="Unassembled WGS sequence"/>
</dbReference>
<dbReference type="InterPro" id="IPR013826">
    <property type="entry name" value="Topo_IA_cen_sub3"/>
</dbReference>
<dbReference type="GO" id="GO:0008270">
    <property type="term" value="F:zinc ion binding"/>
    <property type="evidence" value="ECO:0007669"/>
    <property type="project" value="UniProtKB-KW"/>
</dbReference>
<dbReference type="FunFam" id="1.10.290.10:FF:000004">
    <property type="entry name" value="DNA topoisomerase 3"/>
    <property type="match status" value="1"/>
</dbReference>
<proteinExistence type="inferred from homology"/>
<dbReference type="PROSITE" id="PS50880">
    <property type="entry name" value="TOPRIM"/>
    <property type="match status" value="1"/>
</dbReference>
<dbReference type="PROSITE" id="PS00396">
    <property type="entry name" value="TOPO_IA_1"/>
    <property type="match status" value="1"/>
</dbReference>
<comment type="catalytic activity">
    <reaction evidence="1">
        <text>ATP-independent breakage of single-stranded DNA, followed by passage and rejoining.</text>
        <dbReference type="EC" id="5.6.2.1"/>
    </reaction>
</comment>
<sequence>MRLFLCEKPSQARDIAKFIGADKRGEGFLSGAGVIVTWARGHLLELADPVAYGEQYGNLWRLVVLPLIPQQWILEVKKEARGQFAVINRLLKQVDEVVIATDADREGEVIARELLEYCRFQGRVFRLWLSALDDASIRAALADIWPSEKTEALYRAGVGRGRADWTTGMNLTRLYTLKAREAGISGVISVGRVQTPTLAIVVRRDLEIENFIPKPYSDVIATLVSDNIAFPAKWVAAAQYCDEEGRCVQQGIAAQVVQLCLQAASATVIDCQTKRQKKSAPLAFSLGSLQQACAEKFGMPAQKVLDIAQSLYETHKLTTYPRTDCGYLPVSMREEVRAVLTALMQTDPSLTSHPALAQLDTSLVSRIWNDKKITAHHGIIPTKHVGDLSRLNADERNVYQLIRQHYLAQFLPQMEVDATEATFNISGQLFRTTGNVTVVAGWKALFTDPTAQPSQTPAEGDVGSDKTDASRLPPLQAGQTCPVQGVEEKRLQTKPPVPYNDGTLIAAMTNAASFVTDSALKKVLKENAGIGTEATRAGIIDTLIKRGFMVRDRKVLRSTPTGRDLVNALPAALTSPGLTALWEQLLDEVAAGRVSLDDFMAKQNAWVSQLVSQGKTQSLAMQAPSGPPCPACGGRTVQRQGKNGVFFGCANYPACRGIAGIGTGGGALKMPKGLKLNLR</sequence>
<dbReference type="InterPro" id="IPR005738">
    <property type="entry name" value="TopoIII"/>
</dbReference>
<keyword evidence="9" id="KW-0799">Topoisomerase</keyword>
<evidence type="ECO:0000313" key="19">
    <source>
        <dbReference type="EMBL" id="EAC0789754.1"/>
    </source>
</evidence>
<feature type="domain" description="Toprim" evidence="17">
    <location>
        <begin position="1"/>
        <end position="133"/>
    </location>
</feature>
<evidence type="ECO:0000256" key="10">
    <source>
        <dbReference type="ARBA" id="ARBA00023125"/>
    </source>
</evidence>
<dbReference type="SMART" id="SM00493">
    <property type="entry name" value="TOPRIM"/>
    <property type="match status" value="1"/>
</dbReference>
<dbReference type="InterPro" id="IPR013824">
    <property type="entry name" value="Topo_IA_cen_sub1"/>
</dbReference>
<dbReference type="CDD" id="cd03362">
    <property type="entry name" value="TOPRIM_TopoIA_TopoIII"/>
    <property type="match status" value="1"/>
</dbReference>
<dbReference type="InterPro" id="IPR003601">
    <property type="entry name" value="Topo_IA_2"/>
</dbReference>
<evidence type="ECO:0000256" key="1">
    <source>
        <dbReference type="ARBA" id="ARBA00000213"/>
    </source>
</evidence>
<dbReference type="GO" id="GO:0006281">
    <property type="term" value="P:DNA repair"/>
    <property type="evidence" value="ECO:0007669"/>
    <property type="project" value="TreeGrafter"/>
</dbReference>
<name>A0A3Z6QS08_SALEB</name>
<gene>
    <name evidence="19" type="ORF">D6K54_24070</name>
    <name evidence="20" type="ORF">D6S17_27400</name>
</gene>
<dbReference type="SUPFAM" id="SSF56712">
    <property type="entry name" value="Prokaryotic type I DNA topoisomerase"/>
    <property type="match status" value="1"/>
</dbReference>
<dbReference type="InterPro" id="IPR006171">
    <property type="entry name" value="TOPRIM_dom"/>
</dbReference>
<dbReference type="GO" id="GO:0003677">
    <property type="term" value="F:DNA binding"/>
    <property type="evidence" value="ECO:0007669"/>
    <property type="project" value="UniProtKB-KW"/>
</dbReference>
<evidence type="ECO:0000256" key="4">
    <source>
        <dbReference type="ARBA" id="ARBA00022723"/>
    </source>
</evidence>
<reference evidence="19" key="1">
    <citation type="submission" date="2018-09" db="EMBL/GenBank/DDBJ databases">
        <authorList>
            <person name="Ashton P.M."/>
            <person name="Dallman T."/>
            <person name="Nair S."/>
            <person name="De Pinna E."/>
            <person name="Peters T."/>
            <person name="Grant K."/>
        </authorList>
    </citation>
    <scope>NUCLEOTIDE SEQUENCE [LARGE SCALE GENOMIC DNA]</scope>
    <source>
        <strain evidence="20">140692</strain>
        <strain evidence="19">412099</strain>
    </source>
</reference>
<dbReference type="NCBIfam" id="TIGR01056">
    <property type="entry name" value="topB"/>
    <property type="match status" value="1"/>
</dbReference>
<dbReference type="EC" id="5.6.2.1" evidence="3"/>
<dbReference type="PANTHER" id="PTHR11390:SF21">
    <property type="entry name" value="DNA TOPOISOMERASE 3-ALPHA"/>
    <property type="match status" value="1"/>
</dbReference>
<dbReference type="InterPro" id="IPR000380">
    <property type="entry name" value="Topo_IA"/>
</dbReference>
<evidence type="ECO:0000256" key="8">
    <source>
        <dbReference type="ARBA" id="ARBA00022842"/>
    </source>
</evidence>
<keyword evidence="4" id="KW-0479">Metal-binding</keyword>
<dbReference type="InterPro" id="IPR003602">
    <property type="entry name" value="Topo_IA_DNA-bd_dom"/>
</dbReference>
<keyword evidence="10" id="KW-0238">DNA-binding</keyword>
<evidence type="ECO:0000256" key="2">
    <source>
        <dbReference type="ARBA" id="ARBA00009446"/>
    </source>
</evidence>
<protein>
    <recommendedName>
        <fullName evidence="3">DNA topoisomerase</fullName>
        <ecNumber evidence="3">5.6.2.1</ecNumber>
    </recommendedName>
    <alternativeName>
        <fullName evidence="15">Omega-protein</fullName>
    </alternativeName>
    <alternativeName>
        <fullName evidence="14">Relaxing enzyme</fullName>
    </alternativeName>
    <alternativeName>
        <fullName evidence="12">Swivelase</fullName>
    </alternativeName>
    <alternativeName>
        <fullName evidence="13">Untwisting enzyme</fullName>
    </alternativeName>
</protein>
<accession>A0A3Z6QS08</accession>
<dbReference type="Pfam" id="PF01751">
    <property type="entry name" value="Toprim"/>
    <property type="match status" value="1"/>
</dbReference>
<keyword evidence="8" id="KW-0460">Magnesium</keyword>
<dbReference type="SMART" id="SM00437">
    <property type="entry name" value="TOP1Ac"/>
    <property type="match status" value="1"/>
</dbReference>
<keyword evidence="5" id="KW-0677">Repeat</keyword>
<dbReference type="Gene3D" id="3.30.65.10">
    <property type="entry name" value="Bacterial Topoisomerase I, domain 1"/>
    <property type="match status" value="1"/>
</dbReference>
<dbReference type="Gene3D" id="1.10.460.10">
    <property type="entry name" value="Topoisomerase I, domain 2"/>
    <property type="match status" value="1"/>
</dbReference>
<dbReference type="Pfam" id="PF01396">
    <property type="entry name" value="Zn_ribbon_Top1"/>
    <property type="match status" value="1"/>
</dbReference>
<dbReference type="Pfam" id="PF01131">
    <property type="entry name" value="Topoisom_bac"/>
    <property type="match status" value="1"/>
</dbReference>
<dbReference type="PANTHER" id="PTHR11390">
    <property type="entry name" value="PROKARYOTIC DNA TOPOISOMERASE"/>
    <property type="match status" value="1"/>
</dbReference>
<dbReference type="InterPro" id="IPR013498">
    <property type="entry name" value="Topo_IA_Znf"/>
</dbReference>
<evidence type="ECO:0000256" key="11">
    <source>
        <dbReference type="ARBA" id="ARBA00023235"/>
    </source>
</evidence>
<evidence type="ECO:0000259" key="17">
    <source>
        <dbReference type="PROSITE" id="PS50880"/>
    </source>
</evidence>
<dbReference type="EMBL" id="AAAGSE010000052">
    <property type="protein sequence ID" value="EAC0789754.1"/>
    <property type="molecule type" value="Genomic_DNA"/>
</dbReference>
<evidence type="ECO:0000256" key="13">
    <source>
        <dbReference type="ARBA" id="ARBA00031985"/>
    </source>
</evidence>
<evidence type="ECO:0000256" key="3">
    <source>
        <dbReference type="ARBA" id="ARBA00012891"/>
    </source>
</evidence>
<dbReference type="Gene3D" id="3.40.50.140">
    <property type="match status" value="1"/>
</dbReference>
<dbReference type="PRINTS" id="PR00417">
    <property type="entry name" value="PRTPISMRASEI"/>
</dbReference>
<dbReference type="InterPro" id="IPR013497">
    <property type="entry name" value="Topo_IA_cen"/>
</dbReference>
<dbReference type="SMART" id="SM00436">
    <property type="entry name" value="TOP1Bc"/>
    <property type="match status" value="1"/>
</dbReference>
<dbReference type="InterPro" id="IPR023405">
    <property type="entry name" value="Topo_IA_core_domain"/>
</dbReference>
<dbReference type="AlphaFoldDB" id="A0A3Z6QS08"/>
<dbReference type="InterPro" id="IPR023406">
    <property type="entry name" value="Topo_IA_AS"/>
</dbReference>
<dbReference type="InterPro" id="IPR013825">
    <property type="entry name" value="Topo_IA_cen_sub2"/>
</dbReference>
<keyword evidence="11 19" id="KW-0413">Isomerase</keyword>
<dbReference type="PROSITE" id="PS52039">
    <property type="entry name" value="TOPO_IA_2"/>
    <property type="match status" value="1"/>
</dbReference>
<dbReference type="Gene3D" id="2.70.20.10">
    <property type="entry name" value="Topoisomerase I, domain 3"/>
    <property type="match status" value="1"/>
</dbReference>
<dbReference type="SUPFAM" id="SSF57783">
    <property type="entry name" value="Zinc beta-ribbon"/>
    <property type="match status" value="1"/>
</dbReference>
<evidence type="ECO:0000313" key="20">
    <source>
        <dbReference type="EMBL" id="EBY8645184.1"/>
    </source>
</evidence>
<keyword evidence="6" id="KW-0863">Zinc-finger</keyword>
<evidence type="ECO:0000256" key="5">
    <source>
        <dbReference type="ARBA" id="ARBA00022737"/>
    </source>
</evidence>
<comment type="caution">
    <text evidence="19">The sequence shown here is derived from an EMBL/GenBank/DDBJ whole genome shotgun (WGS) entry which is preliminary data.</text>
</comment>